<dbReference type="HAMAP" id="MF_00694">
    <property type="entry name" value="KDGDH"/>
    <property type="match status" value="1"/>
</dbReference>
<sequence>MQLDGVLFFPVTPFDAGGGLDEAVLAEHVRRGVAAGAGGVFVACGTGEFHALAPDEFERAVAVAARVTEGRAPVFAGTGGPLPTARRCAEAAHRAGADGLLLLPPYLVSGPPAGLVRYVAGVADATDLPVIAYQRNNAVFTPATAVEIAALPTVVGLKDGLGDIDLLHRIVLAVRERVEKPFQFFNGLPTAELTVPAYRGIGVDLYSSAVFCFAPEVSLGFYRAVRADDTALVRRYLTEFYRPLVELRDRVPGYAVSLVKAAVRATGLDVGGVRAPLVDPSPEHLAELELIVAAGRALALETAGGARESGVNGSSAGGASGAVGQPELAG</sequence>
<evidence type="ECO:0000313" key="10">
    <source>
        <dbReference type="EMBL" id="ATE53129.1"/>
    </source>
</evidence>
<proteinExistence type="inferred from homology"/>
<feature type="active site" description="Schiff-base intermediate with substrate" evidence="7">
    <location>
        <position position="158"/>
    </location>
</feature>
<dbReference type="Gene3D" id="3.20.20.70">
    <property type="entry name" value="Aldolase class I"/>
    <property type="match status" value="1"/>
</dbReference>
<dbReference type="Proteomes" id="UP000218505">
    <property type="component" value="Chromosome"/>
</dbReference>
<dbReference type="PIRSF" id="PIRSF001365">
    <property type="entry name" value="DHDPS"/>
    <property type="match status" value="1"/>
</dbReference>
<evidence type="ECO:0000256" key="8">
    <source>
        <dbReference type="PIRSR" id="PIRSR001365-2"/>
    </source>
</evidence>
<accession>A0A290Z2E5</accession>
<protein>
    <recommendedName>
        <fullName evidence="5">Probable 5-dehydro-4-deoxyglucarate dehydratase</fullName>
        <ecNumber evidence="5">4.2.1.41</ecNumber>
    </recommendedName>
    <alternativeName>
        <fullName evidence="5">5-keto-4-deoxy-glucarate dehydratase</fullName>
        <shortName evidence="5">KDGDH</shortName>
    </alternativeName>
</protein>
<name>A0A290Z2E5_9PSEU</name>
<feature type="binding site" evidence="8">
    <location>
        <position position="46"/>
    </location>
    <ligand>
        <name>pyruvate</name>
        <dbReference type="ChEBI" id="CHEBI:15361"/>
    </ligand>
</feature>
<reference evidence="10" key="1">
    <citation type="submission" date="2017-09" db="EMBL/GenBank/DDBJ databases">
        <title>Complete Genome Sequence of ansamitocin-producing Bacterium Actinosynnema pretiosum X47.</title>
        <authorList>
            <person name="Cao G."/>
            <person name="Zong G."/>
            <person name="Zhong C."/>
            <person name="Fu J."/>
        </authorList>
    </citation>
    <scope>NUCLEOTIDE SEQUENCE [LARGE SCALE GENOMIC DNA]</scope>
    <source>
        <strain evidence="10">X47</strain>
    </source>
</reference>
<dbReference type="KEGG" id="apre:CNX65_07375"/>
<comment type="similarity">
    <text evidence="3 5 6">Belongs to the DapA family.</text>
</comment>
<dbReference type="PANTHER" id="PTHR12128">
    <property type="entry name" value="DIHYDRODIPICOLINATE SYNTHASE"/>
    <property type="match status" value="1"/>
</dbReference>
<evidence type="ECO:0000256" key="3">
    <source>
        <dbReference type="ARBA" id="ARBA00007592"/>
    </source>
</evidence>
<dbReference type="SMART" id="SM01130">
    <property type="entry name" value="DHDPS"/>
    <property type="match status" value="1"/>
</dbReference>
<gene>
    <name evidence="10" type="ORF">CNX65_07375</name>
</gene>
<dbReference type="RefSeq" id="WP_096492090.1">
    <property type="nucleotide sequence ID" value="NZ_CP023445.1"/>
</dbReference>
<evidence type="ECO:0000256" key="2">
    <source>
        <dbReference type="ARBA" id="ARBA00004983"/>
    </source>
</evidence>
<evidence type="ECO:0000256" key="6">
    <source>
        <dbReference type="PIRNR" id="PIRNR001365"/>
    </source>
</evidence>
<feature type="region of interest" description="Disordered" evidence="9">
    <location>
        <begin position="307"/>
        <end position="330"/>
    </location>
</feature>
<dbReference type="GO" id="GO:0042838">
    <property type="term" value="P:D-glucarate catabolic process"/>
    <property type="evidence" value="ECO:0007669"/>
    <property type="project" value="UniProtKB-UniRule"/>
</dbReference>
<dbReference type="GO" id="GO:0008840">
    <property type="term" value="F:4-hydroxy-tetrahydrodipicolinate synthase activity"/>
    <property type="evidence" value="ECO:0007669"/>
    <property type="project" value="TreeGrafter"/>
</dbReference>
<comment type="pathway">
    <text evidence="2 5">Carbohydrate acid metabolism; D-glucarate degradation; 2,5-dioxopentanoate from D-glucarate: step 2/2.</text>
</comment>
<dbReference type="EC" id="4.2.1.41" evidence="5"/>
<evidence type="ECO:0000256" key="9">
    <source>
        <dbReference type="SAM" id="MobiDB-lite"/>
    </source>
</evidence>
<dbReference type="UniPathway" id="UPA00564">
    <property type="reaction ID" value="UER00628"/>
</dbReference>
<evidence type="ECO:0000313" key="11">
    <source>
        <dbReference type="Proteomes" id="UP000218505"/>
    </source>
</evidence>
<organism evidence="10 11">
    <name type="scientific">Actinosynnema pretiosum</name>
    <dbReference type="NCBI Taxonomy" id="42197"/>
    <lineage>
        <taxon>Bacteria</taxon>
        <taxon>Bacillati</taxon>
        <taxon>Actinomycetota</taxon>
        <taxon>Actinomycetes</taxon>
        <taxon>Pseudonocardiales</taxon>
        <taxon>Pseudonocardiaceae</taxon>
        <taxon>Actinosynnema</taxon>
    </lineage>
</organism>
<dbReference type="EMBL" id="CP023445">
    <property type="protein sequence ID" value="ATE53129.1"/>
    <property type="molecule type" value="Genomic_DNA"/>
</dbReference>
<keyword evidence="11" id="KW-1185">Reference proteome</keyword>
<feature type="active site" description="Proton donor/acceptor" evidence="7">
    <location>
        <position position="133"/>
    </location>
</feature>
<dbReference type="NCBIfam" id="NF002958">
    <property type="entry name" value="PRK03620.1"/>
    <property type="match status" value="1"/>
</dbReference>
<evidence type="ECO:0000256" key="4">
    <source>
        <dbReference type="ARBA" id="ARBA00023239"/>
    </source>
</evidence>
<dbReference type="InterPro" id="IPR002220">
    <property type="entry name" value="DapA-like"/>
</dbReference>
<dbReference type="InterPro" id="IPR013785">
    <property type="entry name" value="Aldolase_TIM"/>
</dbReference>
<dbReference type="PANTHER" id="PTHR12128:SF19">
    <property type="entry name" value="5-DEHYDRO-4-DEOXYGLUCARATE DEHYDRATASE 2-RELATED"/>
    <property type="match status" value="1"/>
</dbReference>
<dbReference type="SUPFAM" id="SSF51569">
    <property type="entry name" value="Aldolase"/>
    <property type="match status" value="1"/>
</dbReference>
<keyword evidence="4 5" id="KW-0456">Lyase</keyword>
<dbReference type="InterPro" id="IPR017655">
    <property type="entry name" value="Dehydro-deoxyglucarate_dehyd"/>
</dbReference>
<comment type="catalytic activity">
    <reaction evidence="1 5">
        <text>5-dehydro-4-deoxy-D-glucarate + H(+) = 2,5-dioxopentanoate + CO2 + H2O</text>
        <dbReference type="Rhea" id="RHEA:24608"/>
        <dbReference type="ChEBI" id="CHEBI:15377"/>
        <dbReference type="ChEBI" id="CHEBI:15378"/>
        <dbReference type="ChEBI" id="CHEBI:16526"/>
        <dbReference type="ChEBI" id="CHEBI:42819"/>
        <dbReference type="ChEBI" id="CHEBI:58136"/>
        <dbReference type="EC" id="4.2.1.41"/>
    </reaction>
</comment>
<evidence type="ECO:0000256" key="5">
    <source>
        <dbReference type="HAMAP-Rule" id="MF_00694"/>
    </source>
</evidence>
<evidence type="ECO:0000256" key="7">
    <source>
        <dbReference type="PIRSR" id="PIRSR001365-1"/>
    </source>
</evidence>
<dbReference type="Pfam" id="PF00701">
    <property type="entry name" value="DHDPS"/>
    <property type="match status" value="1"/>
</dbReference>
<evidence type="ECO:0000256" key="1">
    <source>
        <dbReference type="ARBA" id="ARBA00001446"/>
    </source>
</evidence>
<dbReference type="AlphaFoldDB" id="A0A290Z2E5"/>
<dbReference type="GO" id="GO:0047448">
    <property type="term" value="F:5-dehydro-4-deoxyglucarate dehydratase activity"/>
    <property type="evidence" value="ECO:0007669"/>
    <property type="project" value="UniProtKB-UniRule"/>
</dbReference>